<feature type="signal peptide" evidence="2">
    <location>
        <begin position="1"/>
        <end position="30"/>
    </location>
</feature>
<evidence type="ECO:0000313" key="3">
    <source>
        <dbReference type="EMBL" id="KAG0284167.1"/>
    </source>
</evidence>
<organism evidence="3 4">
    <name type="scientific">Linnemannia gamsii</name>
    <dbReference type="NCBI Taxonomy" id="64522"/>
    <lineage>
        <taxon>Eukaryota</taxon>
        <taxon>Fungi</taxon>
        <taxon>Fungi incertae sedis</taxon>
        <taxon>Mucoromycota</taxon>
        <taxon>Mortierellomycotina</taxon>
        <taxon>Mortierellomycetes</taxon>
        <taxon>Mortierellales</taxon>
        <taxon>Mortierellaceae</taxon>
        <taxon>Linnemannia</taxon>
    </lineage>
</organism>
<comment type="caution">
    <text evidence="3">The sequence shown here is derived from an EMBL/GenBank/DDBJ whole genome shotgun (WGS) entry which is preliminary data.</text>
</comment>
<keyword evidence="2" id="KW-0732">Signal</keyword>
<sequence>MKINSPCLPWSALMILLVTIGSSFTGLTFAAPVPAHQVGSPISTRITLVDNSIKACLPVVTPVFFKRELPTPSTSVEGFEVETDSENGGDFGSSNQMMTGNPNGDVLEREKRVLPSTTTYTTQEEDDYESDASSVEFSKRRMIVYGKTRFVSPAYLTKRDLLFNTANTIAITDTTPEEDDSESGESSVELSKRRMVVYAKARFVNPVYLTKRDLPITIIPEVESEAGEGTV</sequence>
<keyword evidence="4" id="KW-1185">Reference proteome</keyword>
<accession>A0ABQ7JSU8</accession>
<name>A0ABQ7JSU8_9FUNG</name>
<evidence type="ECO:0000313" key="4">
    <source>
        <dbReference type="Proteomes" id="UP001194696"/>
    </source>
</evidence>
<evidence type="ECO:0000256" key="1">
    <source>
        <dbReference type="SAM" id="MobiDB-lite"/>
    </source>
</evidence>
<dbReference type="Proteomes" id="UP001194696">
    <property type="component" value="Unassembled WGS sequence"/>
</dbReference>
<gene>
    <name evidence="3" type="ORF">BGZ96_011464</name>
</gene>
<feature type="region of interest" description="Disordered" evidence="1">
    <location>
        <begin position="78"/>
        <end position="105"/>
    </location>
</feature>
<protein>
    <submittedName>
        <fullName evidence="3">Uncharacterized protein</fullName>
    </submittedName>
</protein>
<proteinExistence type="predicted"/>
<dbReference type="EMBL" id="JAAAIM010000806">
    <property type="protein sequence ID" value="KAG0284167.1"/>
    <property type="molecule type" value="Genomic_DNA"/>
</dbReference>
<feature type="compositionally biased region" description="Polar residues" evidence="1">
    <location>
        <begin position="92"/>
        <end position="102"/>
    </location>
</feature>
<reference evidence="3 4" key="1">
    <citation type="journal article" date="2020" name="Fungal Divers.">
        <title>Resolving the Mortierellaceae phylogeny through synthesis of multi-gene phylogenetics and phylogenomics.</title>
        <authorList>
            <person name="Vandepol N."/>
            <person name="Liber J."/>
            <person name="Desiro A."/>
            <person name="Na H."/>
            <person name="Kennedy M."/>
            <person name="Barry K."/>
            <person name="Grigoriev I.V."/>
            <person name="Miller A.N."/>
            <person name="O'Donnell K."/>
            <person name="Stajich J.E."/>
            <person name="Bonito G."/>
        </authorList>
    </citation>
    <scope>NUCLEOTIDE SEQUENCE [LARGE SCALE GENOMIC DNA]</scope>
    <source>
        <strain evidence="3 4">AD045</strain>
    </source>
</reference>
<evidence type="ECO:0000256" key="2">
    <source>
        <dbReference type="SAM" id="SignalP"/>
    </source>
</evidence>
<feature type="chain" id="PRO_5045080717" evidence="2">
    <location>
        <begin position="31"/>
        <end position="231"/>
    </location>
</feature>